<dbReference type="Gene3D" id="3.40.50.2300">
    <property type="match status" value="1"/>
</dbReference>
<evidence type="ECO:0000256" key="3">
    <source>
        <dbReference type="ARBA" id="ARBA00023015"/>
    </source>
</evidence>
<dbReference type="SMART" id="SM00448">
    <property type="entry name" value="REC"/>
    <property type="match status" value="1"/>
</dbReference>
<feature type="domain" description="HTH luxR-type" evidence="7">
    <location>
        <begin position="144"/>
        <end position="209"/>
    </location>
</feature>
<evidence type="ECO:0000259" key="8">
    <source>
        <dbReference type="PROSITE" id="PS50110"/>
    </source>
</evidence>
<dbReference type="SMART" id="SM00421">
    <property type="entry name" value="HTH_LUXR"/>
    <property type="match status" value="1"/>
</dbReference>
<evidence type="ECO:0000256" key="2">
    <source>
        <dbReference type="ARBA" id="ARBA00022553"/>
    </source>
</evidence>
<evidence type="ECO:0000256" key="5">
    <source>
        <dbReference type="ARBA" id="ARBA00023163"/>
    </source>
</evidence>
<gene>
    <name evidence="9" type="ORF">SAMN05518684_10741</name>
</gene>
<dbReference type="GO" id="GO:0000160">
    <property type="term" value="P:phosphorelay signal transduction system"/>
    <property type="evidence" value="ECO:0007669"/>
    <property type="project" value="InterPro"/>
</dbReference>
<evidence type="ECO:0000259" key="7">
    <source>
        <dbReference type="PROSITE" id="PS50043"/>
    </source>
</evidence>
<dbReference type="PANTHER" id="PTHR43214">
    <property type="entry name" value="TWO-COMPONENT RESPONSE REGULATOR"/>
    <property type="match status" value="1"/>
</dbReference>
<sequence length="211" mass="23669">MINILLAEDQSMVRQGLKMMIETDPEMRVLKEAQNGKEAVAICESHAVDLVILDIRMPVMDGLEAAREIHRRWPDQKMLILTTFNDDDYALEALKCGASGYMLKDADAEELIRAIRSCLSGGLTLQDHVAAKVMPRLLNQVHEKQELDPSLTPREIAVIKLIGNGKNNQEIANELCLSVGTVKNHISVILDKLTLRDRTQIAIYAIRHHLV</sequence>
<dbReference type="InterPro" id="IPR058245">
    <property type="entry name" value="NreC/VraR/RcsB-like_REC"/>
</dbReference>
<feature type="modified residue" description="4-aspartylphosphate" evidence="6">
    <location>
        <position position="54"/>
    </location>
</feature>
<dbReference type="GO" id="GO:0006355">
    <property type="term" value="P:regulation of DNA-templated transcription"/>
    <property type="evidence" value="ECO:0007669"/>
    <property type="project" value="InterPro"/>
</dbReference>
<dbReference type="Proteomes" id="UP000198571">
    <property type="component" value="Unassembled WGS sequence"/>
</dbReference>
<dbReference type="Pfam" id="PF00072">
    <property type="entry name" value="Response_reg"/>
    <property type="match status" value="1"/>
</dbReference>
<dbReference type="OrthoDB" id="9780153at2"/>
<evidence type="ECO:0000313" key="9">
    <source>
        <dbReference type="EMBL" id="SES05789.1"/>
    </source>
</evidence>
<dbReference type="EMBL" id="FOGT01000007">
    <property type="protein sequence ID" value="SES05789.1"/>
    <property type="molecule type" value="Genomic_DNA"/>
</dbReference>
<dbReference type="InterPro" id="IPR011006">
    <property type="entry name" value="CheY-like_superfamily"/>
</dbReference>
<dbReference type="InterPro" id="IPR039420">
    <property type="entry name" value="WalR-like"/>
</dbReference>
<dbReference type="PROSITE" id="PS50110">
    <property type="entry name" value="RESPONSE_REGULATORY"/>
    <property type="match status" value="1"/>
</dbReference>
<name>A0A1H9U8X5_9BACI</name>
<accession>A0A1H9U8X5</accession>
<dbReference type="RefSeq" id="WP_093051234.1">
    <property type="nucleotide sequence ID" value="NZ_FOGT01000007.1"/>
</dbReference>
<evidence type="ECO:0000256" key="1">
    <source>
        <dbReference type="ARBA" id="ARBA00004496"/>
    </source>
</evidence>
<dbReference type="STRING" id="1601833.SAMN05518684_10741"/>
<keyword evidence="5" id="KW-0804">Transcription</keyword>
<feature type="domain" description="Response regulatory" evidence="8">
    <location>
        <begin position="3"/>
        <end position="119"/>
    </location>
</feature>
<comment type="subcellular location">
    <subcellularLocation>
        <location evidence="1">Cytoplasm</location>
    </subcellularLocation>
</comment>
<dbReference type="PRINTS" id="PR00038">
    <property type="entry name" value="HTHLUXR"/>
</dbReference>
<dbReference type="SUPFAM" id="SSF46894">
    <property type="entry name" value="C-terminal effector domain of the bipartite response regulators"/>
    <property type="match status" value="1"/>
</dbReference>
<evidence type="ECO:0000313" key="10">
    <source>
        <dbReference type="Proteomes" id="UP000198571"/>
    </source>
</evidence>
<dbReference type="Pfam" id="PF00196">
    <property type="entry name" value="GerE"/>
    <property type="match status" value="1"/>
</dbReference>
<dbReference type="PANTHER" id="PTHR43214:SF40">
    <property type="entry name" value="TRANSCRIPTIONAL REGULATORY PROTEIN LNRK"/>
    <property type="match status" value="1"/>
</dbReference>
<reference evidence="10" key="1">
    <citation type="submission" date="2016-10" db="EMBL/GenBank/DDBJ databases">
        <authorList>
            <person name="Varghese N."/>
            <person name="Submissions S."/>
        </authorList>
    </citation>
    <scope>NUCLEOTIDE SEQUENCE [LARGE SCALE GENOMIC DNA]</scope>
    <source>
        <strain evidence="10">S9</strain>
    </source>
</reference>
<keyword evidence="4 9" id="KW-0238">DNA-binding</keyword>
<dbReference type="InterPro" id="IPR001789">
    <property type="entry name" value="Sig_transdc_resp-reg_receiver"/>
</dbReference>
<keyword evidence="10" id="KW-1185">Reference proteome</keyword>
<proteinExistence type="predicted"/>
<dbReference type="GO" id="GO:0003677">
    <property type="term" value="F:DNA binding"/>
    <property type="evidence" value="ECO:0007669"/>
    <property type="project" value="UniProtKB-KW"/>
</dbReference>
<dbReference type="CDD" id="cd17535">
    <property type="entry name" value="REC_NarL-like"/>
    <property type="match status" value="1"/>
</dbReference>
<dbReference type="InterPro" id="IPR016032">
    <property type="entry name" value="Sig_transdc_resp-reg_C-effctor"/>
</dbReference>
<organism evidence="9 10">
    <name type="scientific">Salipaludibacillus aurantiacus</name>
    <dbReference type="NCBI Taxonomy" id="1601833"/>
    <lineage>
        <taxon>Bacteria</taxon>
        <taxon>Bacillati</taxon>
        <taxon>Bacillota</taxon>
        <taxon>Bacilli</taxon>
        <taxon>Bacillales</taxon>
        <taxon>Bacillaceae</taxon>
    </lineage>
</organism>
<keyword evidence="2 6" id="KW-0597">Phosphoprotein</keyword>
<dbReference type="SUPFAM" id="SSF52172">
    <property type="entry name" value="CheY-like"/>
    <property type="match status" value="1"/>
</dbReference>
<keyword evidence="3" id="KW-0805">Transcription regulation</keyword>
<evidence type="ECO:0000256" key="4">
    <source>
        <dbReference type="ARBA" id="ARBA00023125"/>
    </source>
</evidence>
<dbReference type="CDD" id="cd06170">
    <property type="entry name" value="LuxR_C_like"/>
    <property type="match status" value="1"/>
</dbReference>
<dbReference type="PROSITE" id="PS50043">
    <property type="entry name" value="HTH_LUXR_2"/>
    <property type="match status" value="1"/>
</dbReference>
<protein>
    <submittedName>
        <fullName evidence="9">DNA-binding response regulator, NarL/FixJ family, contains REC and HTH domains</fullName>
    </submittedName>
</protein>
<dbReference type="InterPro" id="IPR000792">
    <property type="entry name" value="Tscrpt_reg_LuxR_C"/>
</dbReference>
<dbReference type="AlphaFoldDB" id="A0A1H9U8X5"/>
<evidence type="ECO:0000256" key="6">
    <source>
        <dbReference type="PROSITE-ProRule" id="PRU00169"/>
    </source>
</evidence>
<dbReference type="GO" id="GO:0005737">
    <property type="term" value="C:cytoplasm"/>
    <property type="evidence" value="ECO:0007669"/>
    <property type="project" value="UniProtKB-SubCell"/>
</dbReference>